<gene>
    <name evidence="2" type="ORF">BDV40DRAFT_35260</name>
</gene>
<evidence type="ECO:0000256" key="1">
    <source>
        <dbReference type="SAM" id="Phobius"/>
    </source>
</evidence>
<accession>A0A5N6UHF3</accession>
<keyword evidence="1" id="KW-0812">Transmembrane</keyword>
<name>A0A5N6UHF3_ASPTM</name>
<organism evidence="2 3">
    <name type="scientific">Aspergillus tamarii</name>
    <dbReference type="NCBI Taxonomy" id="41984"/>
    <lineage>
        <taxon>Eukaryota</taxon>
        <taxon>Fungi</taxon>
        <taxon>Dikarya</taxon>
        <taxon>Ascomycota</taxon>
        <taxon>Pezizomycotina</taxon>
        <taxon>Eurotiomycetes</taxon>
        <taxon>Eurotiomycetidae</taxon>
        <taxon>Eurotiales</taxon>
        <taxon>Aspergillaceae</taxon>
        <taxon>Aspergillus</taxon>
        <taxon>Aspergillus subgen. Circumdati</taxon>
    </lineage>
</organism>
<evidence type="ECO:0000313" key="2">
    <source>
        <dbReference type="EMBL" id="KAE8157923.1"/>
    </source>
</evidence>
<evidence type="ECO:0000313" key="3">
    <source>
        <dbReference type="Proteomes" id="UP000326950"/>
    </source>
</evidence>
<dbReference type="EMBL" id="ML738709">
    <property type="protein sequence ID" value="KAE8157923.1"/>
    <property type="molecule type" value="Genomic_DNA"/>
</dbReference>
<reference evidence="2 3" key="1">
    <citation type="submission" date="2019-04" db="EMBL/GenBank/DDBJ databases">
        <title>Friends and foes A comparative genomics study of 23 Aspergillus species from section Flavi.</title>
        <authorList>
            <consortium name="DOE Joint Genome Institute"/>
            <person name="Kjaerbolling I."/>
            <person name="Vesth T."/>
            <person name="Frisvad J.C."/>
            <person name="Nybo J.L."/>
            <person name="Theobald S."/>
            <person name="Kildgaard S."/>
            <person name="Isbrandt T."/>
            <person name="Kuo A."/>
            <person name="Sato A."/>
            <person name="Lyhne E.K."/>
            <person name="Kogle M.E."/>
            <person name="Wiebenga A."/>
            <person name="Kun R.S."/>
            <person name="Lubbers R.J."/>
            <person name="Makela M.R."/>
            <person name="Barry K."/>
            <person name="Chovatia M."/>
            <person name="Clum A."/>
            <person name="Daum C."/>
            <person name="Haridas S."/>
            <person name="He G."/>
            <person name="LaButti K."/>
            <person name="Lipzen A."/>
            <person name="Mondo S."/>
            <person name="Riley R."/>
            <person name="Salamov A."/>
            <person name="Simmons B.A."/>
            <person name="Magnuson J.K."/>
            <person name="Henrissat B."/>
            <person name="Mortensen U.H."/>
            <person name="Larsen T.O."/>
            <person name="Devries R.P."/>
            <person name="Grigoriev I.V."/>
            <person name="Machida M."/>
            <person name="Baker S.E."/>
            <person name="Andersen M.R."/>
        </authorList>
    </citation>
    <scope>NUCLEOTIDE SEQUENCE [LARGE SCALE GENOMIC DNA]</scope>
    <source>
        <strain evidence="2 3">CBS 117626</strain>
    </source>
</reference>
<dbReference type="AlphaFoldDB" id="A0A5N6UHF3"/>
<feature type="transmembrane region" description="Helical" evidence="1">
    <location>
        <begin position="12"/>
        <end position="34"/>
    </location>
</feature>
<keyword evidence="3" id="KW-1185">Reference proteome</keyword>
<dbReference type="OrthoDB" id="10611310at2759"/>
<protein>
    <submittedName>
        <fullName evidence="2">Uncharacterized protein</fullName>
    </submittedName>
</protein>
<proteinExistence type="predicted"/>
<dbReference type="Proteomes" id="UP000326950">
    <property type="component" value="Unassembled WGS sequence"/>
</dbReference>
<feature type="transmembrane region" description="Helical" evidence="1">
    <location>
        <begin position="109"/>
        <end position="127"/>
    </location>
</feature>
<sequence length="164" mass="17493">MNLFSVELGLKASVVAFLLSCTFIATSYTTTFAFDHPLESATLSCFLAAISLLITSRFADSFPTVSSPAHKYSAIPLTELSNSTAEEPPSPSNHNGNFPSRKILGSSRWIGVCLVSGIGCIRIALYHQINVNSECAPVGYAVSVPTKILTQNIHADNEQPISSA</sequence>
<keyword evidence="1" id="KW-1133">Transmembrane helix</keyword>
<keyword evidence="1" id="KW-0472">Membrane</keyword>